<comment type="catalytic activity">
    <reaction evidence="1 9">
        <text>alpha-D-glucose = beta-D-glucose</text>
        <dbReference type="Rhea" id="RHEA:10264"/>
        <dbReference type="ChEBI" id="CHEBI:15903"/>
        <dbReference type="ChEBI" id="CHEBI:17925"/>
        <dbReference type="EC" id="5.1.3.3"/>
    </reaction>
</comment>
<feature type="active site" description="Proton acceptor" evidence="10">
    <location>
        <position position="347"/>
    </location>
</feature>
<evidence type="ECO:0000256" key="5">
    <source>
        <dbReference type="ARBA" id="ARBA00006206"/>
    </source>
</evidence>
<dbReference type="Proteomes" id="UP001367676">
    <property type="component" value="Unassembled WGS sequence"/>
</dbReference>
<comment type="pathway">
    <text evidence="4 9">Carbohydrate metabolism; hexose metabolism.</text>
</comment>
<gene>
    <name evidence="14" type="ORF">V9T40_002877</name>
</gene>
<comment type="caution">
    <text evidence="14">The sequence shown here is derived from an EMBL/GenBank/DDBJ whole genome shotgun (WGS) entry which is preliminary data.</text>
</comment>
<evidence type="ECO:0000256" key="6">
    <source>
        <dbReference type="ARBA" id="ARBA00023235"/>
    </source>
</evidence>
<comment type="similarity">
    <text evidence="5 9">Belongs to the aldose epimerase family.</text>
</comment>
<evidence type="ECO:0000256" key="4">
    <source>
        <dbReference type="ARBA" id="ARBA00005028"/>
    </source>
</evidence>
<evidence type="ECO:0000256" key="3">
    <source>
        <dbReference type="ARBA" id="ARBA00004947"/>
    </source>
</evidence>
<dbReference type="PROSITE" id="PS00545">
    <property type="entry name" value="ALDOSE_1_EPIMERASE"/>
    <property type="match status" value="1"/>
</dbReference>
<dbReference type="PANTHER" id="PTHR10091">
    <property type="entry name" value="ALDOSE-1-EPIMERASE"/>
    <property type="match status" value="1"/>
</dbReference>
<dbReference type="PIRSF" id="PIRSF005096">
    <property type="entry name" value="GALM"/>
    <property type="match status" value="1"/>
</dbReference>
<evidence type="ECO:0000313" key="14">
    <source>
        <dbReference type="EMBL" id="KAK7591264.1"/>
    </source>
</evidence>
<dbReference type="Pfam" id="PF01263">
    <property type="entry name" value="Aldose_epim"/>
    <property type="match status" value="1"/>
</dbReference>
<evidence type="ECO:0000256" key="10">
    <source>
        <dbReference type="PIRSR" id="PIRSR005096-1"/>
    </source>
</evidence>
<dbReference type="SUPFAM" id="SSF74650">
    <property type="entry name" value="Galactose mutarotase-like"/>
    <property type="match status" value="1"/>
</dbReference>
<evidence type="ECO:0000256" key="12">
    <source>
        <dbReference type="PIRSR" id="PIRSR005096-3"/>
    </source>
</evidence>
<evidence type="ECO:0000256" key="9">
    <source>
        <dbReference type="PIRNR" id="PIRNR005096"/>
    </source>
</evidence>
<keyword evidence="6 9" id="KW-0413">Isomerase</keyword>
<comment type="pathway">
    <text evidence="3">Carbohydrate metabolism; galactose metabolism.</text>
</comment>
<comment type="catalytic activity">
    <reaction evidence="2">
        <text>alpha-D-galactose = beta-D-galactose</text>
        <dbReference type="Rhea" id="RHEA:28675"/>
        <dbReference type="ChEBI" id="CHEBI:27667"/>
        <dbReference type="ChEBI" id="CHEBI:28061"/>
        <dbReference type="EC" id="5.1.3.3"/>
    </reaction>
    <physiologicalReaction direction="right-to-left" evidence="2">
        <dbReference type="Rhea" id="RHEA:28677"/>
    </physiologicalReaction>
</comment>
<sequence>MLCAIVIFALVHLSLAVSPPCQPGITKKPWGDVYNTVLKRREPVFEYTLKNCLHTSVKIISYGASISSIVTPDAFNRLDDIVLGFDDINGYRNPENAFLGATIGRVANRIAKGKFNLTSNGQQKVFNLDKNDGQNTLHGGFNSFGRVVWQECTNKEENSVTLCYSSPHGDGGFPGEVQASVRYTLNDSNALIIEYKATVLKEATPISMTNHAYFNLAGHNAGATELHRHMVKINANSYTPVNNESIPTGVIADVMKTEFDLRQWTTLADALNNTAEDGYDINFAVSCSASTLLKGPCLAAEVFHPETRRLFSVWTTQPGLQFYTANSLNARGKNKVLYDRHSAFCLEAQQFPDAPNHPQFPNTIIRPGESYSATTIYKFDLGRLKDC</sequence>
<dbReference type="InterPro" id="IPR018052">
    <property type="entry name" value="Ald1_epimerase_CS"/>
</dbReference>
<evidence type="ECO:0000256" key="1">
    <source>
        <dbReference type="ARBA" id="ARBA00001614"/>
    </source>
</evidence>
<dbReference type="InterPro" id="IPR047215">
    <property type="entry name" value="Galactose_mutarotase-like"/>
</dbReference>
<organism evidence="14 15">
    <name type="scientific">Parthenolecanium corni</name>
    <dbReference type="NCBI Taxonomy" id="536013"/>
    <lineage>
        <taxon>Eukaryota</taxon>
        <taxon>Metazoa</taxon>
        <taxon>Ecdysozoa</taxon>
        <taxon>Arthropoda</taxon>
        <taxon>Hexapoda</taxon>
        <taxon>Insecta</taxon>
        <taxon>Pterygota</taxon>
        <taxon>Neoptera</taxon>
        <taxon>Paraneoptera</taxon>
        <taxon>Hemiptera</taxon>
        <taxon>Sternorrhyncha</taxon>
        <taxon>Coccoidea</taxon>
        <taxon>Coccidae</taxon>
        <taxon>Parthenolecanium</taxon>
    </lineage>
</organism>
<feature type="binding site" evidence="12">
    <location>
        <begin position="108"/>
        <end position="109"/>
    </location>
    <ligand>
        <name>beta-D-galactose</name>
        <dbReference type="ChEBI" id="CHEBI:27667"/>
    </ligand>
</feature>
<dbReference type="EC" id="5.1.3.3" evidence="9"/>
<protein>
    <recommendedName>
        <fullName evidence="9">Aldose 1-epimerase</fullName>
        <ecNumber evidence="9">5.1.3.3</ecNumber>
    </recommendedName>
</protein>
<evidence type="ECO:0000256" key="8">
    <source>
        <dbReference type="ARBA" id="ARBA00045743"/>
    </source>
</evidence>
<dbReference type="InterPro" id="IPR014718">
    <property type="entry name" value="GH-type_carb-bd"/>
</dbReference>
<keyword evidence="15" id="KW-1185">Reference proteome</keyword>
<dbReference type="GO" id="GO:0030246">
    <property type="term" value="F:carbohydrate binding"/>
    <property type="evidence" value="ECO:0007669"/>
    <property type="project" value="InterPro"/>
</dbReference>
<evidence type="ECO:0000256" key="13">
    <source>
        <dbReference type="SAM" id="SignalP"/>
    </source>
</evidence>
<dbReference type="NCBIfam" id="NF008277">
    <property type="entry name" value="PRK11055.1"/>
    <property type="match status" value="1"/>
</dbReference>
<keyword evidence="7 9" id="KW-0119">Carbohydrate metabolism</keyword>
<comment type="function">
    <text evidence="8">Mutarotase that catalyzes the interconversion of beta-D-galactose and alpha-D-galactose during galactose metabolism. Beta-D-galactose is metabolized in the liver into glucose 1-phosphate, the primary metabolic fuel, by the action of four enzymes that constitute the Leloir pathway: GALM, GALK1 (galactokinase), GALT (galactose-1-phosphate uridylyltransferase) and GALE (UDP-galactose-4'-epimerase). Involved in the maintenance of the equilibrium between the beta- and alpha-anomers of galactose, therefore ensuring a sufficient supply of the alpha-anomer for GALK1. Also active on D-glucose although shows a preference for galactose over glucose.</text>
</comment>
<keyword evidence="13" id="KW-0732">Signal</keyword>
<evidence type="ECO:0000313" key="15">
    <source>
        <dbReference type="Proteomes" id="UP001367676"/>
    </source>
</evidence>
<feature type="binding site" evidence="11">
    <location>
        <position position="280"/>
    </location>
    <ligand>
        <name>beta-D-galactose</name>
        <dbReference type="ChEBI" id="CHEBI:27667"/>
    </ligand>
</feature>
<evidence type="ECO:0000256" key="7">
    <source>
        <dbReference type="ARBA" id="ARBA00023277"/>
    </source>
</evidence>
<feature type="chain" id="PRO_5043020910" description="Aldose 1-epimerase" evidence="13">
    <location>
        <begin position="17"/>
        <end position="387"/>
    </location>
</feature>
<dbReference type="PANTHER" id="PTHR10091:SF0">
    <property type="entry name" value="GALACTOSE MUTAROTASE"/>
    <property type="match status" value="1"/>
</dbReference>
<feature type="binding site" evidence="12">
    <location>
        <begin position="211"/>
        <end position="213"/>
    </location>
    <ligand>
        <name>beta-D-galactose</name>
        <dbReference type="ChEBI" id="CHEBI:27667"/>
    </ligand>
</feature>
<reference evidence="14 15" key="1">
    <citation type="submission" date="2024-03" db="EMBL/GenBank/DDBJ databases">
        <title>Adaptation during the transition from Ophiocordyceps entomopathogen to insect associate is accompanied by gene loss and intensified selection.</title>
        <authorList>
            <person name="Ward C.M."/>
            <person name="Onetto C.A."/>
            <person name="Borneman A.R."/>
        </authorList>
    </citation>
    <scope>NUCLEOTIDE SEQUENCE [LARGE SCALE GENOMIC DNA]</scope>
    <source>
        <strain evidence="14">AWRI1</strain>
        <tissue evidence="14">Single Adult Female</tissue>
    </source>
</reference>
<dbReference type="InterPro" id="IPR015443">
    <property type="entry name" value="Aldose_1-epimerase"/>
</dbReference>
<feature type="active site" description="Proton donor" evidence="10">
    <location>
        <position position="211"/>
    </location>
</feature>
<evidence type="ECO:0000256" key="2">
    <source>
        <dbReference type="ARBA" id="ARBA00001712"/>
    </source>
</evidence>
<dbReference type="Gene3D" id="2.70.98.10">
    <property type="match status" value="1"/>
</dbReference>
<dbReference type="CDD" id="cd09019">
    <property type="entry name" value="galactose_mutarotase_like"/>
    <property type="match status" value="1"/>
</dbReference>
<feature type="signal peptide" evidence="13">
    <location>
        <begin position="1"/>
        <end position="16"/>
    </location>
</feature>
<dbReference type="AlphaFoldDB" id="A0AAN9TJ75"/>
<dbReference type="InterPro" id="IPR011013">
    <property type="entry name" value="Gal_mutarotase_sf_dom"/>
</dbReference>
<proteinExistence type="inferred from homology"/>
<dbReference type="GO" id="GO:0004034">
    <property type="term" value="F:aldose 1-epimerase activity"/>
    <property type="evidence" value="ECO:0007669"/>
    <property type="project" value="UniProtKB-EC"/>
</dbReference>
<dbReference type="GO" id="GO:0033499">
    <property type="term" value="P:galactose catabolic process via UDP-galactose, Leloir pathway"/>
    <property type="evidence" value="ECO:0007669"/>
    <property type="project" value="TreeGrafter"/>
</dbReference>
<name>A0AAN9TJ75_9HEMI</name>
<dbReference type="EMBL" id="JBBCAQ010000022">
    <property type="protein sequence ID" value="KAK7591264.1"/>
    <property type="molecule type" value="Genomic_DNA"/>
</dbReference>
<dbReference type="InterPro" id="IPR008183">
    <property type="entry name" value="Aldose_1/G6P_1-epimerase"/>
</dbReference>
<accession>A0AAN9TJ75</accession>
<evidence type="ECO:0000256" key="11">
    <source>
        <dbReference type="PIRSR" id="PIRSR005096-2"/>
    </source>
</evidence>
<dbReference type="GO" id="GO:0006006">
    <property type="term" value="P:glucose metabolic process"/>
    <property type="evidence" value="ECO:0007669"/>
    <property type="project" value="TreeGrafter"/>
</dbReference>